<protein>
    <submittedName>
        <fullName evidence="2">Pyridoxal-5'-phosphate-dependent protein subunit beta</fullName>
    </submittedName>
</protein>
<dbReference type="Gene3D" id="3.40.50.1100">
    <property type="match status" value="3"/>
</dbReference>
<organism evidence="2 3">
    <name type="scientific">Ignisphaera cupida</name>
    <dbReference type="NCBI Taxonomy" id="3050454"/>
    <lineage>
        <taxon>Archaea</taxon>
        <taxon>Thermoproteota</taxon>
        <taxon>Thermoprotei</taxon>
        <taxon>Desulfurococcales</taxon>
        <taxon>Desulfurococcaceae</taxon>
        <taxon>Ignisphaera</taxon>
    </lineage>
</organism>
<accession>A0ABD4Z836</accession>
<dbReference type="EMBL" id="JASNVW010000007">
    <property type="protein sequence ID" value="MDK6029360.1"/>
    <property type="molecule type" value="Genomic_DNA"/>
</dbReference>
<evidence type="ECO:0000259" key="1">
    <source>
        <dbReference type="Pfam" id="PF00291"/>
    </source>
</evidence>
<dbReference type="InterPro" id="IPR001926">
    <property type="entry name" value="TrpB-like_PALP"/>
</dbReference>
<dbReference type="Proteomes" id="UP001529235">
    <property type="component" value="Unassembled WGS sequence"/>
</dbReference>
<feature type="domain" description="Tryptophan synthase beta chain-like PALP" evidence="1">
    <location>
        <begin position="79"/>
        <end position="256"/>
    </location>
</feature>
<dbReference type="RefSeq" id="WP_285274347.1">
    <property type="nucleotide sequence ID" value="NZ_JASNVW010000007.1"/>
</dbReference>
<dbReference type="AlphaFoldDB" id="A0ABD4Z836"/>
<proteinExistence type="predicted"/>
<dbReference type="Pfam" id="PF00291">
    <property type="entry name" value="PALP"/>
    <property type="match status" value="1"/>
</dbReference>
<reference evidence="2 3" key="1">
    <citation type="submission" date="2023-05" db="EMBL/GenBank/DDBJ databases">
        <title>A new hyperthermophilic archaea 'Ignisphaera cupida' sp. nov. and description of the family 'Ignisphaeraceae' fam. nov.</title>
        <authorList>
            <person name="Podosokorskaya O.A."/>
            <person name="Elcheninov A.G."/>
            <person name="Klukina A."/>
            <person name="Merkel A.Y."/>
        </authorList>
    </citation>
    <scope>NUCLEOTIDE SEQUENCE [LARGE SCALE GENOMIC DNA]</scope>
    <source>
        <strain evidence="2 3">4213-co</strain>
    </source>
</reference>
<name>A0ABD4Z836_9CREN</name>
<evidence type="ECO:0000313" key="3">
    <source>
        <dbReference type="Proteomes" id="UP001529235"/>
    </source>
</evidence>
<sequence>MARLCTKVFAMTEHGERYRVKCLSCGYEKLVSDLLSISLCPRCGSVLGVNHSNNVFRVDLMGRGVWRYSSLLPSIPERISLGEGLTPISKFGSVWIKNERFNPTGSYADRASAVIISYIKSCGWSLFTSLYERDFTKSLVRYAQSQNMQCRVVALGMNFMDIDDILFLASKNIEVSFNIDNEEKPFVRYANPLTIEGLKTIAFEIYESGVSAERIVVPSETGLLALSILKGLNELRESGIDINYEIVAVSLKNSSPSYLAGVRDVKVVEIGDGEAYEALKNVISKGFNTKPLSALSIYVAENFGKAVAVLTMGFKTLSTRSSNVKRMIIEVLLQEKRPLTAYEIWKTKPVYTLRAVYKALKSMELANEICFDVVSKGMRKTKVYKLC</sequence>
<dbReference type="InterPro" id="IPR036052">
    <property type="entry name" value="TrpB-like_PALP_sf"/>
</dbReference>
<gene>
    <name evidence="2" type="ORF">QPL79_08295</name>
</gene>
<keyword evidence="3" id="KW-1185">Reference proteome</keyword>
<evidence type="ECO:0000313" key="2">
    <source>
        <dbReference type="EMBL" id="MDK6029360.1"/>
    </source>
</evidence>
<dbReference type="SUPFAM" id="SSF53686">
    <property type="entry name" value="Tryptophan synthase beta subunit-like PLP-dependent enzymes"/>
    <property type="match status" value="1"/>
</dbReference>
<comment type="caution">
    <text evidence="2">The sequence shown here is derived from an EMBL/GenBank/DDBJ whole genome shotgun (WGS) entry which is preliminary data.</text>
</comment>